<dbReference type="SMART" id="SM00873">
    <property type="entry name" value="B3_4"/>
    <property type="match status" value="1"/>
</dbReference>
<dbReference type="SUPFAM" id="SSF55681">
    <property type="entry name" value="Class II aaRS and biotin synthetases"/>
    <property type="match status" value="1"/>
</dbReference>
<feature type="binding site" evidence="15">
    <location>
        <position position="471"/>
    </location>
    <ligand>
        <name>Mg(2+)</name>
        <dbReference type="ChEBI" id="CHEBI:18420"/>
        <note>shared with alpha subunit</note>
    </ligand>
</feature>
<dbReference type="InterPro" id="IPR005146">
    <property type="entry name" value="B3/B4_tRNA-bd"/>
</dbReference>
<keyword evidence="11 16" id="KW-0694">RNA-binding</keyword>
<dbReference type="Pfam" id="PF03147">
    <property type="entry name" value="FDX-ACB"/>
    <property type="match status" value="1"/>
</dbReference>
<dbReference type="CDD" id="cd00769">
    <property type="entry name" value="PheRS_beta_core"/>
    <property type="match status" value="1"/>
</dbReference>
<dbReference type="GO" id="GO:0000049">
    <property type="term" value="F:tRNA binding"/>
    <property type="evidence" value="ECO:0007669"/>
    <property type="project" value="UniProtKB-UniRule"/>
</dbReference>
<evidence type="ECO:0000256" key="6">
    <source>
        <dbReference type="ARBA" id="ARBA00022598"/>
    </source>
</evidence>
<gene>
    <name evidence="15" type="primary">pheT</name>
    <name evidence="20" type="ORF">EDD68_104113</name>
</gene>
<evidence type="ECO:0000256" key="11">
    <source>
        <dbReference type="ARBA" id="ARBA00022884"/>
    </source>
</evidence>
<evidence type="ECO:0000259" key="17">
    <source>
        <dbReference type="PROSITE" id="PS50886"/>
    </source>
</evidence>
<feature type="binding site" evidence="15">
    <location>
        <position position="467"/>
    </location>
    <ligand>
        <name>Mg(2+)</name>
        <dbReference type="ChEBI" id="CHEBI:18420"/>
        <note>shared with alpha subunit</note>
    </ligand>
</feature>
<evidence type="ECO:0000259" key="19">
    <source>
        <dbReference type="PROSITE" id="PS51483"/>
    </source>
</evidence>
<evidence type="ECO:0000256" key="8">
    <source>
        <dbReference type="ARBA" id="ARBA00022741"/>
    </source>
</evidence>
<keyword evidence="6 15" id="KW-0436">Ligase</keyword>
<dbReference type="InterPro" id="IPR004532">
    <property type="entry name" value="Phe-tRNA-ligase_IIc_bsu_bact"/>
</dbReference>
<feature type="binding site" evidence="15">
    <location>
        <position position="461"/>
    </location>
    <ligand>
        <name>Mg(2+)</name>
        <dbReference type="ChEBI" id="CHEBI:18420"/>
        <note>shared with alpha subunit</note>
    </ligand>
</feature>
<dbReference type="InterPro" id="IPR005147">
    <property type="entry name" value="tRNA_synthase_B5-dom"/>
</dbReference>
<dbReference type="InterPro" id="IPR009061">
    <property type="entry name" value="DNA-bd_dom_put_sf"/>
</dbReference>
<dbReference type="Gene3D" id="3.30.56.10">
    <property type="match status" value="2"/>
</dbReference>
<evidence type="ECO:0000256" key="3">
    <source>
        <dbReference type="ARBA" id="ARBA00011209"/>
    </source>
</evidence>
<dbReference type="PANTHER" id="PTHR10947:SF0">
    <property type="entry name" value="PHENYLALANINE--TRNA LIGASE BETA SUBUNIT"/>
    <property type="match status" value="1"/>
</dbReference>
<dbReference type="InterPro" id="IPR012340">
    <property type="entry name" value="NA-bd_OB-fold"/>
</dbReference>
<dbReference type="FunFam" id="3.50.40.10:FF:000001">
    <property type="entry name" value="Phenylalanine--tRNA ligase beta subunit"/>
    <property type="match status" value="1"/>
</dbReference>
<dbReference type="Pfam" id="PF17759">
    <property type="entry name" value="tRNA_synthFbeta"/>
    <property type="match status" value="1"/>
</dbReference>
<evidence type="ECO:0000256" key="14">
    <source>
        <dbReference type="ARBA" id="ARBA00049255"/>
    </source>
</evidence>
<keyword evidence="4 15" id="KW-0963">Cytoplasm</keyword>
<dbReference type="Gene3D" id="3.30.70.380">
    <property type="entry name" value="Ferrodoxin-fold anticodon-binding domain"/>
    <property type="match status" value="1"/>
</dbReference>
<evidence type="ECO:0000256" key="12">
    <source>
        <dbReference type="ARBA" id="ARBA00022917"/>
    </source>
</evidence>
<evidence type="ECO:0000259" key="18">
    <source>
        <dbReference type="PROSITE" id="PS51447"/>
    </source>
</evidence>
<dbReference type="InterPro" id="IPR002547">
    <property type="entry name" value="tRNA-bd_dom"/>
</dbReference>
<dbReference type="GO" id="GO:0016740">
    <property type="term" value="F:transferase activity"/>
    <property type="evidence" value="ECO:0007669"/>
    <property type="project" value="UniProtKB-ARBA"/>
</dbReference>
<dbReference type="Gene3D" id="3.30.930.10">
    <property type="entry name" value="Bira Bifunctional Protein, Domain 2"/>
    <property type="match status" value="1"/>
</dbReference>
<protein>
    <recommendedName>
        <fullName evidence="15">Phenylalanine--tRNA ligase beta subunit</fullName>
        <ecNumber evidence="15">6.1.1.20</ecNumber>
    </recommendedName>
    <alternativeName>
        <fullName evidence="15">Phenylalanyl-tRNA synthetase beta subunit</fullName>
        <shortName evidence="15">PheRS</shortName>
    </alternativeName>
</protein>
<dbReference type="PROSITE" id="PS51447">
    <property type="entry name" value="FDX_ACB"/>
    <property type="match status" value="1"/>
</dbReference>
<evidence type="ECO:0000256" key="16">
    <source>
        <dbReference type="PROSITE-ProRule" id="PRU00209"/>
    </source>
</evidence>
<dbReference type="PROSITE" id="PS50886">
    <property type="entry name" value="TRBD"/>
    <property type="match status" value="1"/>
</dbReference>
<dbReference type="Proteomes" id="UP000294650">
    <property type="component" value="Unassembled WGS sequence"/>
</dbReference>
<evidence type="ECO:0000256" key="5">
    <source>
        <dbReference type="ARBA" id="ARBA00022555"/>
    </source>
</evidence>
<feature type="domain" description="FDX-ACB" evidence="18">
    <location>
        <begin position="715"/>
        <end position="808"/>
    </location>
</feature>
<dbReference type="NCBIfam" id="NF045760">
    <property type="entry name" value="YtpR"/>
    <property type="match status" value="1"/>
</dbReference>
<dbReference type="InterPro" id="IPR045864">
    <property type="entry name" value="aa-tRNA-synth_II/BPL/LPL"/>
</dbReference>
<evidence type="ECO:0000256" key="2">
    <source>
        <dbReference type="ARBA" id="ARBA00008653"/>
    </source>
</evidence>
<feature type="binding site" evidence="15">
    <location>
        <position position="470"/>
    </location>
    <ligand>
        <name>Mg(2+)</name>
        <dbReference type="ChEBI" id="CHEBI:18420"/>
        <note>shared with alpha subunit</note>
    </ligand>
</feature>
<evidence type="ECO:0000313" key="20">
    <source>
        <dbReference type="EMBL" id="TCT25042.1"/>
    </source>
</evidence>
<dbReference type="EMBL" id="SMAN01000004">
    <property type="protein sequence ID" value="TCT25042.1"/>
    <property type="molecule type" value="Genomic_DNA"/>
</dbReference>
<accession>A0A4V2V2G2</accession>
<dbReference type="Gene3D" id="2.40.50.140">
    <property type="entry name" value="Nucleic acid-binding proteins"/>
    <property type="match status" value="1"/>
</dbReference>
<dbReference type="HAMAP" id="MF_00283">
    <property type="entry name" value="Phe_tRNA_synth_beta1"/>
    <property type="match status" value="1"/>
</dbReference>
<comment type="subunit">
    <text evidence="3 15">Tetramer of two alpha and two beta subunits.</text>
</comment>
<dbReference type="GO" id="GO:0000287">
    <property type="term" value="F:magnesium ion binding"/>
    <property type="evidence" value="ECO:0007669"/>
    <property type="project" value="UniProtKB-UniRule"/>
</dbReference>
<keyword evidence="8 15" id="KW-0547">Nucleotide-binding</keyword>
<dbReference type="PROSITE" id="PS51483">
    <property type="entry name" value="B5"/>
    <property type="match status" value="1"/>
</dbReference>
<keyword evidence="5 16" id="KW-0820">tRNA-binding</keyword>
<feature type="domain" description="TRNA-binding" evidence="17">
    <location>
        <begin position="40"/>
        <end position="154"/>
    </location>
</feature>
<evidence type="ECO:0000256" key="9">
    <source>
        <dbReference type="ARBA" id="ARBA00022840"/>
    </source>
</evidence>
<keyword evidence="12 15" id="KW-0648">Protein biosynthesis</keyword>
<dbReference type="PANTHER" id="PTHR10947">
    <property type="entry name" value="PHENYLALANYL-TRNA SYNTHETASE BETA CHAIN AND LEUCINE-RICH REPEAT-CONTAINING PROTEIN 47"/>
    <property type="match status" value="1"/>
</dbReference>
<dbReference type="EC" id="6.1.1.20" evidence="15"/>
<keyword evidence="10 15" id="KW-0460">Magnesium</keyword>
<dbReference type="InterPro" id="IPR033714">
    <property type="entry name" value="tRNA_bind_bactPheRS"/>
</dbReference>
<dbReference type="Pfam" id="PF03483">
    <property type="entry name" value="B3_4"/>
    <property type="match status" value="1"/>
</dbReference>
<dbReference type="FunFam" id="3.30.930.10:FF:000022">
    <property type="entry name" value="Phenylalanine--tRNA ligase beta subunit"/>
    <property type="match status" value="1"/>
</dbReference>
<reference evidence="20 21" key="1">
    <citation type="submission" date="2019-03" db="EMBL/GenBank/DDBJ databases">
        <title>Genomic Encyclopedia of Type Strains, Phase IV (KMG-IV): sequencing the most valuable type-strain genomes for metagenomic binning, comparative biology and taxonomic classification.</title>
        <authorList>
            <person name="Goeker M."/>
        </authorList>
    </citation>
    <scope>NUCLEOTIDE SEQUENCE [LARGE SCALE GENOMIC DNA]</scope>
    <source>
        <strain evidence="20 21">DSM 25894</strain>
    </source>
</reference>
<feature type="domain" description="B5" evidence="19">
    <location>
        <begin position="408"/>
        <end position="483"/>
    </location>
</feature>
<dbReference type="RefSeq" id="WP_132371204.1">
    <property type="nucleotide sequence ID" value="NZ_SMAN01000004.1"/>
</dbReference>
<dbReference type="Gene3D" id="3.50.40.10">
    <property type="entry name" value="Phenylalanyl-trna Synthetase, Chain B, domain 3"/>
    <property type="match status" value="1"/>
</dbReference>
<dbReference type="GO" id="GO:0005524">
    <property type="term" value="F:ATP binding"/>
    <property type="evidence" value="ECO:0007669"/>
    <property type="project" value="UniProtKB-UniRule"/>
</dbReference>
<dbReference type="Pfam" id="PF01588">
    <property type="entry name" value="tRNA_bind"/>
    <property type="match status" value="1"/>
</dbReference>
<dbReference type="AlphaFoldDB" id="A0A4V2V2G2"/>
<comment type="cofactor">
    <cofactor evidence="15">
        <name>Mg(2+)</name>
        <dbReference type="ChEBI" id="CHEBI:18420"/>
    </cofactor>
    <text evidence="15">Binds 2 magnesium ions per tetramer.</text>
</comment>
<dbReference type="InterPro" id="IPR041616">
    <property type="entry name" value="PheRS_beta_core"/>
</dbReference>
<dbReference type="GO" id="GO:0004826">
    <property type="term" value="F:phenylalanine-tRNA ligase activity"/>
    <property type="evidence" value="ECO:0007669"/>
    <property type="project" value="UniProtKB-UniRule"/>
</dbReference>
<dbReference type="FunFam" id="2.40.50.140:FF:000045">
    <property type="entry name" value="Phenylalanine--tRNA ligase beta subunit"/>
    <property type="match status" value="1"/>
</dbReference>
<dbReference type="GO" id="GO:0009328">
    <property type="term" value="C:phenylalanine-tRNA ligase complex"/>
    <property type="evidence" value="ECO:0007669"/>
    <property type="project" value="TreeGrafter"/>
</dbReference>
<dbReference type="SUPFAM" id="SSF50249">
    <property type="entry name" value="Nucleic acid-binding proteins"/>
    <property type="match status" value="1"/>
</dbReference>
<keyword evidence="7 15" id="KW-0479">Metal-binding</keyword>
<dbReference type="GO" id="GO:0006432">
    <property type="term" value="P:phenylalanyl-tRNA aminoacylation"/>
    <property type="evidence" value="ECO:0007669"/>
    <property type="project" value="UniProtKB-UniRule"/>
</dbReference>
<dbReference type="CDD" id="cd02796">
    <property type="entry name" value="tRNA_bind_bactPheRS"/>
    <property type="match status" value="1"/>
</dbReference>
<dbReference type="SMART" id="SM00896">
    <property type="entry name" value="FDX-ACB"/>
    <property type="match status" value="1"/>
</dbReference>
<comment type="catalytic activity">
    <reaction evidence="14 15">
        <text>tRNA(Phe) + L-phenylalanine + ATP = L-phenylalanyl-tRNA(Phe) + AMP + diphosphate + H(+)</text>
        <dbReference type="Rhea" id="RHEA:19413"/>
        <dbReference type="Rhea" id="RHEA-COMP:9668"/>
        <dbReference type="Rhea" id="RHEA-COMP:9699"/>
        <dbReference type="ChEBI" id="CHEBI:15378"/>
        <dbReference type="ChEBI" id="CHEBI:30616"/>
        <dbReference type="ChEBI" id="CHEBI:33019"/>
        <dbReference type="ChEBI" id="CHEBI:58095"/>
        <dbReference type="ChEBI" id="CHEBI:78442"/>
        <dbReference type="ChEBI" id="CHEBI:78531"/>
        <dbReference type="ChEBI" id="CHEBI:456215"/>
        <dbReference type="EC" id="6.1.1.20"/>
    </reaction>
</comment>
<comment type="similarity">
    <text evidence="2 15">Belongs to the phenylalanyl-tRNA synthetase beta subunit family. Type 1 subfamily.</text>
</comment>
<evidence type="ECO:0000256" key="13">
    <source>
        <dbReference type="ARBA" id="ARBA00023146"/>
    </source>
</evidence>
<dbReference type="SMART" id="SM00874">
    <property type="entry name" value="B5"/>
    <property type="match status" value="1"/>
</dbReference>
<dbReference type="FunFam" id="3.30.70.380:FF:000001">
    <property type="entry name" value="Phenylalanine--tRNA ligase beta subunit"/>
    <property type="match status" value="1"/>
</dbReference>
<evidence type="ECO:0000313" key="21">
    <source>
        <dbReference type="Proteomes" id="UP000294650"/>
    </source>
</evidence>
<evidence type="ECO:0000256" key="4">
    <source>
        <dbReference type="ARBA" id="ARBA00022490"/>
    </source>
</evidence>
<dbReference type="InterPro" id="IPR036690">
    <property type="entry name" value="Fdx_antiC-bd_sf"/>
</dbReference>
<organism evidence="20 21">
    <name type="scientific">Melghiribacillus thermohalophilus</name>
    <dbReference type="NCBI Taxonomy" id="1324956"/>
    <lineage>
        <taxon>Bacteria</taxon>
        <taxon>Bacillati</taxon>
        <taxon>Bacillota</taxon>
        <taxon>Bacilli</taxon>
        <taxon>Bacillales</taxon>
        <taxon>Bacillaceae</taxon>
        <taxon>Melghiribacillus</taxon>
    </lineage>
</organism>
<sequence>MLVSINWLKQYIDLDDITPEELAEKITKSGIEVDSARPIVDQIKKVVVGYVKSCEKHPNADKLNLCQVDVGDEELQIICGAPNVQAGQKVAVAKPGARLPGGMKIKKTKLRGVESQGMICSLQELGIDDKFVQKEFVDGIFVFPDDVEVGEDAIKLLNLNDTILELELTPNRSDCLSMIGVAYEVAAILGKDLKLPEVLIDSMNEDAADYVQVKVENPELNPYYGAFIIKNIQVGPSPLWMQNRLIAAGIRPINNVVDITNYVLLEYGQPLHAFDYDRFGSKEVVIRTAKKDEKIQTLDDEERTLKEDHLVITNGKEPVAIAGVMGGADSEVSQETTTVLLEAAYFDPQTVRKGSKDHQLRSEASIRFEKGVDPKRVKEAGLRACQLLEQYAGGKVLSGVVEFNELEVIENVVEFSSDQINQVLGTNISKGEMEEIIARLRFDYEHKGEGFKVIVPTRRGDVSIVEDMVEEIARIYGYDRLPYTLPEGTGHAGRLTEQQQLKRNIHRYLQGSGLNESWTYSLTTRKRSGLLVSPEVKALNPVPVKLAMPMSEAHSHLRLSLLPELLASLQYNIARKQADLALYELGSVYINRKKGLISLPEEQLRIAGALTGLWMNHPWQKETKAVDFYVVKGILEGLFDYIHLNGVQFEADEVEGMHPGRCAVLKVNGETFGFLGQLHPSLQNEYDLKDTYVFDINLEKILEHMDKVEQFVPIPRYPSVSQDLAFVVSEQVSSSDILEVIKDAGGSYLQKVDVFDVYQGEHMEKGKKSIAYRLLFQNPEATLTDEEVDQARENIITSVKEKFHAELRG</sequence>
<dbReference type="OrthoDB" id="9805455at2"/>
<keyword evidence="9 15" id="KW-0067">ATP-binding</keyword>
<comment type="caution">
    <text evidence="20">The sequence shown here is derived from an EMBL/GenBank/DDBJ whole genome shotgun (WGS) entry which is preliminary data.</text>
</comment>
<dbReference type="GO" id="GO:0140096">
    <property type="term" value="F:catalytic activity, acting on a protein"/>
    <property type="evidence" value="ECO:0007669"/>
    <property type="project" value="UniProtKB-ARBA"/>
</dbReference>
<dbReference type="NCBIfam" id="TIGR00472">
    <property type="entry name" value="pheT_bact"/>
    <property type="match status" value="1"/>
</dbReference>
<comment type="subcellular location">
    <subcellularLocation>
        <location evidence="1 15">Cytoplasm</location>
    </subcellularLocation>
</comment>
<dbReference type="SUPFAM" id="SSF54991">
    <property type="entry name" value="Anticodon-binding domain of PheRS"/>
    <property type="match status" value="1"/>
</dbReference>
<dbReference type="SUPFAM" id="SSF56037">
    <property type="entry name" value="PheT/TilS domain"/>
    <property type="match status" value="1"/>
</dbReference>
<dbReference type="InterPro" id="IPR020825">
    <property type="entry name" value="Phe-tRNA_synthase-like_B3/B4"/>
</dbReference>
<keyword evidence="21" id="KW-1185">Reference proteome</keyword>
<dbReference type="InterPro" id="IPR005121">
    <property type="entry name" value="Fdx_antiC-bd"/>
</dbReference>
<name>A0A4V2V2G2_9BACI</name>
<keyword evidence="13 15" id="KW-0030">Aminoacyl-tRNA synthetase</keyword>
<evidence type="ECO:0000256" key="7">
    <source>
        <dbReference type="ARBA" id="ARBA00022723"/>
    </source>
</evidence>
<proteinExistence type="inferred from homology"/>
<evidence type="ECO:0000256" key="10">
    <source>
        <dbReference type="ARBA" id="ARBA00022842"/>
    </source>
</evidence>
<dbReference type="InterPro" id="IPR045060">
    <property type="entry name" value="Phe-tRNA-ligase_IIc_bsu"/>
</dbReference>
<evidence type="ECO:0000256" key="15">
    <source>
        <dbReference type="HAMAP-Rule" id="MF_00283"/>
    </source>
</evidence>
<dbReference type="Pfam" id="PF03484">
    <property type="entry name" value="B5"/>
    <property type="match status" value="1"/>
</dbReference>
<evidence type="ECO:0000256" key="1">
    <source>
        <dbReference type="ARBA" id="ARBA00004496"/>
    </source>
</evidence>
<dbReference type="SUPFAM" id="SSF46955">
    <property type="entry name" value="Putative DNA-binding domain"/>
    <property type="match status" value="1"/>
</dbReference>
<dbReference type="FunFam" id="3.30.56.10:FF:000002">
    <property type="entry name" value="Phenylalanine--tRNA ligase beta subunit"/>
    <property type="match status" value="1"/>
</dbReference>